<evidence type="ECO:0000313" key="1">
    <source>
        <dbReference type="EMBL" id="KLK91978.1"/>
    </source>
</evidence>
<evidence type="ECO:0000313" key="2">
    <source>
        <dbReference type="Proteomes" id="UP000035489"/>
    </source>
</evidence>
<dbReference type="EMBL" id="LCYG01000042">
    <property type="protein sequence ID" value="KLK91978.1"/>
    <property type="molecule type" value="Genomic_DNA"/>
</dbReference>
<name>A0A0H1R9W4_9HYPH</name>
<accession>A0A0H1R9W4</accession>
<reference evidence="1 2" key="1">
    <citation type="submission" date="2015-05" db="EMBL/GenBank/DDBJ databases">
        <title>Draft genome sequence of Microvirga vignae strain BR3299, a novel nitrogen fixing bacteria isolated from Brazil semi-aired region.</title>
        <authorList>
            <person name="Zilli J.E."/>
            <person name="Passos S.R."/>
            <person name="Leite J."/>
            <person name="Baldani J.I."/>
            <person name="Xavier G.R."/>
            <person name="Rumjaneck N.G."/>
            <person name="Simoes-Araujo J.L."/>
        </authorList>
    </citation>
    <scope>NUCLEOTIDE SEQUENCE [LARGE SCALE GENOMIC DNA]</scope>
    <source>
        <strain evidence="1 2">BR3299</strain>
    </source>
</reference>
<protein>
    <submittedName>
        <fullName evidence="1">Uncharacterized protein</fullName>
    </submittedName>
</protein>
<sequence length="74" mass="8373">MVLEQKLMAGEVPMVINHALKEIKDVLRELRLSTPDSVLVSLAEQKIAMIECGYYWANRDSHDADWTGLAAWNS</sequence>
<gene>
    <name evidence="1" type="ORF">AA309_16225</name>
</gene>
<proteinExistence type="predicted"/>
<dbReference type="PATRIC" id="fig|1225564.3.peg.4339"/>
<organism evidence="1 2">
    <name type="scientific">Microvirga vignae</name>
    <dbReference type="NCBI Taxonomy" id="1225564"/>
    <lineage>
        <taxon>Bacteria</taxon>
        <taxon>Pseudomonadati</taxon>
        <taxon>Pseudomonadota</taxon>
        <taxon>Alphaproteobacteria</taxon>
        <taxon>Hyphomicrobiales</taxon>
        <taxon>Methylobacteriaceae</taxon>
        <taxon>Microvirga</taxon>
    </lineage>
</organism>
<keyword evidence="2" id="KW-1185">Reference proteome</keyword>
<dbReference type="AlphaFoldDB" id="A0A0H1R9W4"/>
<comment type="caution">
    <text evidence="1">The sequence shown here is derived from an EMBL/GenBank/DDBJ whole genome shotgun (WGS) entry which is preliminary data.</text>
</comment>
<dbReference type="OrthoDB" id="8021502at2"/>
<dbReference type="Proteomes" id="UP000035489">
    <property type="component" value="Unassembled WGS sequence"/>
</dbReference>